<evidence type="ECO:0000313" key="2">
    <source>
        <dbReference type="EMBL" id="QOV34925.1"/>
    </source>
</evidence>
<protein>
    <submittedName>
        <fullName evidence="2">Uncharacterized protein</fullName>
    </submittedName>
</protein>
<organism evidence="2 3">
    <name type="scientific">Streptomyces ferrugineus</name>
    <dbReference type="NCBI Taxonomy" id="1413221"/>
    <lineage>
        <taxon>Bacteria</taxon>
        <taxon>Bacillati</taxon>
        <taxon>Actinomycetota</taxon>
        <taxon>Actinomycetes</taxon>
        <taxon>Kitasatosporales</taxon>
        <taxon>Streptomycetaceae</taxon>
        <taxon>Streptomyces</taxon>
    </lineage>
</organism>
<sequence length="77" mass="8601">MNNTFDATVQTVIALAVLSLAVLPAILGGIRDRRIDVQLRDAEEHRDRRTGVLVVFDLAYGPHEERVFRANAGRTSR</sequence>
<feature type="transmembrane region" description="Helical" evidence="1">
    <location>
        <begin position="12"/>
        <end position="30"/>
    </location>
</feature>
<dbReference type="EMBL" id="CP063373">
    <property type="protein sequence ID" value="QOV34925.1"/>
    <property type="molecule type" value="Genomic_DNA"/>
</dbReference>
<dbReference type="AlphaFoldDB" id="A0A7M2SGM0"/>
<keyword evidence="1" id="KW-0472">Membrane</keyword>
<dbReference type="RefSeq" id="WP_194039792.1">
    <property type="nucleotide sequence ID" value="NZ_CP063373.1"/>
</dbReference>
<evidence type="ECO:0000313" key="3">
    <source>
        <dbReference type="Proteomes" id="UP000594205"/>
    </source>
</evidence>
<keyword evidence="1" id="KW-0812">Transmembrane</keyword>
<keyword evidence="3" id="KW-1185">Reference proteome</keyword>
<dbReference type="KEGG" id="sfeu:IM697_33240"/>
<dbReference type="Proteomes" id="UP000594205">
    <property type="component" value="Chromosome"/>
</dbReference>
<evidence type="ECO:0000256" key="1">
    <source>
        <dbReference type="SAM" id="Phobius"/>
    </source>
</evidence>
<gene>
    <name evidence="2" type="ORF">IM697_33240</name>
</gene>
<name>A0A7M2SGM0_9ACTN</name>
<proteinExistence type="predicted"/>
<reference evidence="2 3" key="1">
    <citation type="submission" date="2020-10" db="EMBL/GenBank/DDBJ databases">
        <title>Streptomyces ferrugineus complate genome analysis.</title>
        <authorList>
            <person name="Anwar N."/>
        </authorList>
    </citation>
    <scope>NUCLEOTIDE SEQUENCE [LARGE SCALE GENOMIC DNA]</scope>
    <source>
        <strain evidence="2 3">CCTCC AA2014009</strain>
    </source>
</reference>
<keyword evidence="1" id="KW-1133">Transmembrane helix</keyword>
<accession>A0A7M2SGM0</accession>